<evidence type="ECO:0000313" key="2">
    <source>
        <dbReference type="Proteomes" id="UP000823892"/>
    </source>
</evidence>
<feature type="non-terminal residue" evidence="1">
    <location>
        <position position="1"/>
    </location>
</feature>
<organism evidence="1 2">
    <name type="scientific">Candidatus Blautia avicola</name>
    <dbReference type="NCBI Taxonomy" id="2838483"/>
    <lineage>
        <taxon>Bacteria</taxon>
        <taxon>Bacillati</taxon>
        <taxon>Bacillota</taxon>
        <taxon>Clostridia</taxon>
        <taxon>Lachnospirales</taxon>
        <taxon>Lachnospiraceae</taxon>
        <taxon>Blautia</taxon>
    </lineage>
</organism>
<dbReference type="Proteomes" id="UP000823892">
    <property type="component" value="Unassembled WGS sequence"/>
</dbReference>
<evidence type="ECO:0008006" key="3">
    <source>
        <dbReference type="Google" id="ProtNLM"/>
    </source>
</evidence>
<dbReference type="EMBL" id="DWUY01000249">
    <property type="protein sequence ID" value="HJD29509.1"/>
    <property type="molecule type" value="Genomic_DNA"/>
</dbReference>
<protein>
    <recommendedName>
        <fullName evidence="3">Transposase</fullName>
    </recommendedName>
</protein>
<sequence length="160" mass="18998">AQLELRAVLLNINRDHNRELLEACRDLKDYAEYVDRVRKYAGELSLSEAVERTITECIREGILKEFLEKNRGEVKKMSIYEYDQEKHIRMERQDAWEDGVLEGRREGIKEGELRGRNAQLVEQIKKKLDRGKSIPQIAEELEETEDRIQELMREYFQTGK</sequence>
<comment type="caution">
    <text evidence="1">The sequence shown here is derived from an EMBL/GenBank/DDBJ whole genome shotgun (WGS) entry which is preliminary data.</text>
</comment>
<accession>A0A9D2QTR7</accession>
<evidence type="ECO:0000313" key="1">
    <source>
        <dbReference type="EMBL" id="HJD29509.1"/>
    </source>
</evidence>
<gene>
    <name evidence="1" type="ORF">H9914_11035</name>
</gene>
<reference evidence="1" key="1">
    <citation type="journal article" date="2021" name="PeerJ">
        <title>Extensive microbial diversity within the chicken gut microbiome revealed by metagenomics and culture.</title>
        <authorList>
            <person name="Gilroy R."/>
            <person name="Ravi A."/>
            <person name="Getino M."/>
            <person name="Pursley I."/>
            <person name="Horton D.L."/>
            <person name="Alikhan N.F."/>
            <person name="Baker D."/>
            <person name="Gharbi K."/>
            <person name="Hall N."/>
            <person name="Watson M."/>
            <person name="Adriaenssens E.M."/>
            <person name="Foster-Nyarko E."/>
            <person name="Jarju S."/>
            <person name="Secka A."/>
            <person name="Antonio M."/>
            <person name="Oren A."/>
            <person name="Chaudhuri R.R."/>
            <person name="La Ragione R."/>
            <person name="Hildebrand F."/>
            <person name="Pallen M.J."/>
        </authorList>
    </citation>
    <scope>NUCLEOTIDE SEQUENCE</scope>
    <source>
        <strain evidence="1">ChiBcec6-4105</strain>
    </source>
</reference>
<dbReference type="AlphaFoldDB" id="A0A9D2QTR7"/>
<proteinExistence type="predicted"/>
<reference evidence="1" key="2">
    <citation type="submission" date="2021-04" db="EMBL/GenBank/DDBJ databases">
        <authorList>
            <person name="Gilroy R."/>
        </authorList>
    </citation>
    <scope>NUCLEOTIDE SEQUENCE</scope>
    <source>
        <strain evidence="1">ChiBcec6-4105</strain>
    </source>
</reference>
<name>A0A9D2QTR7_9FIRM</name>